<dbReference type="GO" id="GO:0003700">
    <property type="term" value="F:DNA-binding transcription factor activity"/>
    <property type="evidence" value="ECO:0007669"/>
    <property type="project" value="InterPro"/>
</dbReference>
<dbReference type="EMBL" id="QEKW01000003">
    <property type="protein sequence ID" value="PVZ12028.1"/>
    <property type="molecule type" value="Genomic_DNA"/>
</dbReference>
<comment type="caution">
    <text evidence="6">The sequence shown here is derived from an EMBL/GenBank/DDBJ whole genome shotgun (WGS) entry which is preliminary data.</text>
</comment>
<dbReference type="InterPro" id="IPR018060">
    <property type="entry name" value="HTH_AraC"/>
</dbReference>
<dbReference type="Gene3D" id="1.10.10.60">
    <property type="entry name" value="Homeodomain-like"/>
    <property type="match status" value="1"/>
</dbReference>
<dbReference type="Proteomes" id="UP000245639">
    <property type="component" value="Unassembled WGS sequence"/>
</dbReference>
<dbReference type="PROSITE" id="PS01124">
    <property type="entry name" value="HTH_ARAC_FAMILY_2"/>
    <property type="match status" value="1"/>
</dbReference>
<keyword evidence="2" id="KW-0238">DNA-binding</keyword>
<reference evidence="6 7" key="1">
    <citation type="submission" date="2018-04" db="EMBL/GenBank/DDBJ databases">
        <title>Genomic Encyclopedia of Type Strains, Phase IV (KMG-IV): sequencing the most valuable type-strain genomes for metagenomic binning, comparative biology and taxonomic classification.</title>
        <authorList>
            <person name="Goeker M."/>
        </authorList>
    </citation>
    <scope>NUCLEOTIDE SEQUENCE [LARGE SCALE GENOMIC DNA]</scope>
    <source>
        <strain evidence="6 7">DSM 45771</strain>
    </source>
</reference>
<keyword evidence="3" id="KW-0804">Transcription</keyword>
<dbReference type="InterPro" id="IPR050204">
    <property type="entry name" value="AraC_XylS_family_regulators"/>
</dbReference>
<evidence type="ECO:0000313" key="6">
    <source>
        <dbReference type="EMBL" id="PVZ12028.1"/>
    </source>
</evidence>
<evidence type="ECO:0000256" key="2">
    <source>
        <dbReference type="ARBA" id="ARBA00023125"/>
    </source>
</evidence>
<feature type="compositionally biased region" description="Low complexity" evidence="4">
    <location>
        <begin position="316"/>
        <end position="329"/>
    </location>
</feature>
<dbReference type="SMART" id="SM00342">
    <property type="entry name" value="HTH_ARAC"/>
    <property type="match status" value="1"/>
</dbReference>
<evidence type="ECO:0000256" key="1">
    <source>
        <dbReference type="ARBA" id="ARBA00023015"/>
    </source>
</evidence>
<feature type="compositionally biased region" description="Basic and acidic residues" evidence="4">
    <location>
        <begin position="330"/>
        <end position="339"/>
    </location>
</feature>
<feature type="region of interest" description="Disordered" evidence="4">
    <location>
        <begin position="316"/>
        <end position="339"/>
    </location>
</feature>
<evidence type="ECO:0000256" key="4">
    <source>
        <dbReference type="SAM" id="MobiDB-lite"/>
    </source>
</evidence>
<keyword evidence="7" id="KW-1185">Reference proteome</keyword>
<evidence type="ECO:0000256" key="3">
    <source>
        <dbReference type="ARBA" id="ARBA00023163"/>
    </source>
</evidence>
<dbReference type="AlphaFoldDB" id="A0A2U1FIM8"/>
<sequence length="339" mass="36013">MTGPAVPRTVATTTTDPEHARAACGEVFFPHRMTVLHDRRDFAMSLDAIDLGPVAAGVLSYGGEVLIETGELATAYEVNVALDGVLRTRSGSVDVCASTHTAAVYRPDGASRLHGWADGGRLFGLKVERRALEAHLAVLLDRPVRGPVALAPTIDLAAPEGRRWWSLVAALAGLASDPRGFATDPRVMRPLLDAVVGGLLHTVGHPEREALARTPTAVGPRSVRRAVEAVAACPEHPWTVAELAAAAGVSARGLQDGFRRHHGTSPMAHVREVRLRRAHDELREHGGGVAAVAARWGFTHLGRFARAHREAFGEAPAVTARRAGTAGTDTADRAPRIDR</sequence>
<dbReference type="PANTHER" id="PTHR46796:SF12">
    <property type="entry name" value="HTH-TYPE DNA-BINDING TRANSCRIPTIONAL ACTIVATOR EUTR"/>
    <property type="match status" value="1"/>
</dbReference>
<protein>
    <submittedName>
        <fullName evidence="6">AraC family transcriptional regulator</fullName>
    </submittedName>
</protein>
<dbReference type="InterPro" id="IPR035418">
    <property type="entry name" value="AraC-bd_2"/>
</dbReference>
<proteinExistence type="predicted"/>
<dbReference type="Pfam" id="PF12833">
    <property type="entry name" value="HTH_18"/>
    <property type="match status" value="1"/>
</dbReference>
<evidence type="ECO:0000259" key="5">
    <source>
        <dbReference type="PROSITE" id="PS01124"/>
    </source>
</evidence>
<name>A0A2U1FIM8_9PSEU</name>
<dbReference type="Pfam" id="PF14525">
    <property type="entry name" value="AraC_binding_2"/>
    <property type="match status" value="1"/>
</dbReference>
<gene>
    <name evidence="6" type="ORF">C8D89_103359</name>
</gene>
<feature type="domain" description="HTH araC/xylS-type" evidence="5">
    <location>
        <begin position="224"/>
        <end position="322"/>
    </location>
</feature>
<dbReference type="InterPro" id="IPR009057">
    <property type="entry name" value="Homeodomain-like_sf"/>
</dbReference>
<dbReference type="SUPFAM" id="SSF46689">
    <property type="entry name" value="Homeodomain-like"/>
    <property type="match status" value="2"/>
</dbReference>
<keyword evidence="1" id="KW-0805">Transcription regulation</keyword>
<dbReference type="GO" id="GO:0043565">
    <property type="term" value="F:sequence-specific DNA binding"/>
    <property type="evidence" value="ECO:0007669"/>
    <property type="project" value="InterPro"/>
</dbReference>
<dbReference type="PANTHER" id="PTHR46796">
    <property type="entry name" value="HTH-TYPE TRANSCRIPTIONAL ACTIVATOR RHAS-RELATED"/>
    <property type="match status" value="1"/>
</dbReference>
<accession>A0A2U1FIM8</accession>
<organism evidence="6 7">
    <name type="scientific">Actinomycetospora cinnamomea</name>
    <dbReference type="NCBI Taxonomy" id="663609"/>
    <lineage>
        <taxon>Bacteria</taxon>
        <taxon>Bacillati</taxon>
        <taxon>Actinomycetota</taxon>
        <taxon>Actinomycetes</taxon>
        <taxon>Pseudonocardiales</taxon>
        <taxon>Pseudonocardiaceae</taxon>
        <taxon>Actinomycetospora</taxon>
    </lineage>
</organism>
<evidence type="ECO:0000313" key="7">
    <source>
        <dbReference type="Proteomes" id="UP000245639"/>
    </source>
</evidence>